<dbReference type="GO" id="GO:0015271">
    <property type="term" value="F:outward rectifier potassium channel activity"/>
    <property type="evidence" value="ECO:0007669"/>
    <property type="project" value="TreeGrafter"/>
</dbReference>
<evidence type="ECO:0000256" key="2">
    <source>
        <dbReference type="ARBA" id="ARBA00022692"/>
    </source>
</evidence>
<dbReference type="Gene3D" id="1.10.287.70">
    <property type="match status" value="1"/>
</dbReference>
<evidence type="ECO:0000256" key="4">
    <source>
        <dbReference type="ARBA" id="ARBA00023136"/>
    </source>
</evidence>
<evidence type="ECO:0000256" key="1">
    <source>
        <dbReference type="ARBA" id="ARBA00004141"/>
    </source>
</evidence>
<accession>A0A8S2WTD9</accession>
<evidence type="ECO:0000256" key="5">
    <source>
        <dbReference type="SAM" id="Phobius"/>
    </source>
</evidence>
<name>A0A8S2WTD9_9BILA</name>
<evidence type="ECO:0000256" key="3">
    <source>
        <dbReference type="ARBA" id="ARBA00022989"/>
    </source>
</evidence>
<dbReference type="GO" id="GO:0030322">
    <property type="term" value="P:stabilization of membrane potential"/>
    <property type="evidence" value="ECO:0007669"/>
    <property type="project" value="TreeGrafter"/>
</dbReference>
<keyword evidence="2 5" id="KW-0812">Transmembrane</keyword>
<dbReference type="Proteomes" id="UP000682733">
    <property type="component" value="Unassembled WGS sequence"/>
</dbReference>
<comment type="subcellular location">
    <subcellularLocation>
        <location evidence="1">Membrane</location>
        <topology evidence="1">Multi-pass membrane protein</topology>
    </subcellularLocation>
</comment>
<feature type="transmembrane region" description="Helical" evidence="5">
    <location>
        <begin position="44"/>
        <end position="64"/>
    </location>
</feature>
<dbReference type="PANTHER" id="PTHR11003:SF334">
    <property type="entry name" value="FI03418P"/>
    <property type="match status" value="1"/>
</dbReference>
<dbReference type="InterPro" id="IPR003280">
    <property type="entry name" value="2pore_dom_K_chnl"/>
</dbReference>
<reference evidence="6" key="1">
    <citation type="submission" date="2021-02" db="EMBL/GenBank/DDBJ databases">
        <authorList>
            <person name="Nowell W R."/>
        </authorList>
    </citation>
    <scope>NUCLEOTIDE SEQUENCE</scope>
</reference>
<protein>
    <submittedName>
        <fullName evidence="6">Uncharacterized protein</fullName>
    </submittedName>
</protein>
<feature type="non-terminal residue" evidence="6">
    <location>
        <position position="1"/>
    </location>
</feature>
<dbReference type="EMBL" id="CAJOBA010085270">
    <property type="protein sequence ID" value="CAF4460530.1"/>
    <property type="molecule type" value="Genomic_DNA"/>
</dbReference>
<dbReference type="PANTHER" id="PTHR11003">
    <property type="entry name" value="POTASSIUM CHANNEL, SUBFAMILY K"/>
    <property type="match status" value="1"/>
</dbReference>
<dbReference type="AlphaFoldDB" id="A0A8S2WTD9"/>
<keyword evidence="4 5" id="KW-0472">Membrane</keyword>
<dbReference type="GO" id="GO:0022841">
    <property type="term" value="F:potassium ion leak channel activity"/>
    <property type="evidence" value="ECO:0007669"/>
    <property type="project" value="TreeGrafter"/>
</dbReference>
<sequence>KQRRDELQRRSLQRANLPTNVHLERMERCKNCCKSVTTFIFSRVGLCLLVVAYAFGGGMLFQFIEANHEQKEIVSAQKRLNTTIEKIFNHSIASSVLYQSNWSSMARQILEEYQTELVHVVKRGYQGERQPDDNQKWNFAGAILYAITVITTIGM</sequence>
<dbReference type="GO" id="GO:0005886">
    <property type="term" value="C:plasma membrane"/>
    <property type="evidence" value="ECO:0007669"/>
    <property type="project" value="TreeGrafter"/>
</dbReference>
<keyword evidence="3 5" id="KW-1133">Transmembrane helix</keyword>
<gene>
    <name evidence="6" type="ORF">TMI583_LOCUS46230</name>
</gene>
<proteinExistence type="predicted"/>
<organism evidence="6 7">
    <name type="scientific">Didymodactylos carnosus</name>
    <dbReference type="NCBI Taxonomy" id="1234261"/>
    <lineage>
        <taxon>Eukaryota</taxon>
        <taxon>Metazoa</taxon>
        <taxon>Spiralia</taxon>
        <taxon>Gnathifera</taxon>
        <taxon>Rotifera</taxon>
        <taxon>Eurotatoria</taxon>
        <taxon>Bdelloidea</taxon>
        <taxon>Philodinida</taxon>
        <taxon>Philodinidae</taxon>
        <taxon>Didymodactylos</taxon>
    </lineage>
</organism>
<evidence type="ECO:0000313" key="7">
    <source>
        <dbReference type="Proteomes" id="UP000682733"/>
    </source>
</evidence>
<dbReference type="SUPFAM" id="SSF81324">
    <property type="entry name" value="Voltage-gated potassium channels"/>
    <property type="match status" value="1"/>
</dbReference>
<comment type="caution">
    <text evidence="6">The sequence shown here is derived from an EMBL/GenBank/DDBJ whole genome shotgun (WGS) entry which is preliminary data.</text>
</comment>
<evidence type="ECO:0000313" key="6">
    <source>
        <dbReference type="EMBL" id="CAF4460530.1"/>
    </source>
</evidence>